<accession>A0A2P2NZJ0</accession>
<dbReference type="EMBL" id="GGEC01067416">
    <property type="protein sequence ID" value="MBX47900.1"/>
    <property type="molecule type" value="Transcribed_RNA"/>
</dbReference>
<organism evidence="1">
    <name type="scientific">Rhizophora mucronata</name>
    <name type="common">Asiatic mangrove</name>
    <dbReference type="NCBI Taxonomy" id="61149"/>
    <lineage>
        <taxon>Eukaryota</taxon>
        <taxon>Viridiplantae</taxon>
        <taxon>Streptophyta</taxon>
        <taxon>Embryophyta</taxon>
        <taxon>Tracheophyta</taxon>
        <taxon>Spermatophyta</taxon>
        <taxon>Magnoliopsida</taxon>
        <taxon>eudicotyledons</taxon>
        <taxon>Gunneridae</taxon>
        <taxon>Pentapetalae</taxon>
        <taxon>rosids</taxon>
        <taxon>fabids</taxon>
        <taxon>Malpighiales</taxon>
        <taxon>Rhizophoraceae</taxon>
        <taxon>Rhizophora</taxon>
    </lineage>
</organism>
<sequence>MQIEILQSFIEECKPTGSIEFLQAALKQTQVIQLKAHNSA</sequence>
<proteinExistence type="predicted"/>
<name>A0A2P2NZJ0_RHIMU</name>
<evidence type="ECO:0000313" key="1">
    <source>
        <dbReference type="EMBL" id="MBX47900.1"/>
    </source>
</evidence>
<reference evidence="1" key="1">
    <citation type="submission" date="2018-02" db="EMBL/GenBank/DDBJ databases">
        <title>Rhizophora mucronata_Transcriptome.</title>
        <authorList>
            <person name="Meera S.P."/>
            <person name="Sreeshan A."/>
            <person name="Augustine A."/>
        </authorList>
    </citation>
    <scope>NUCLEOTIDE SEQUENCE</scope>
    <source>
        <tissue evidence="1">Leaf</tissue>
    </source>
</reference>
<protein>
    <submittedName>
        <fullName evidence="1">Uncharacterized protein</fullName>
    </submittedName>
</protein>
<dbReference type="AlphaFoldDB" id="A0A2P2NZJ0"/>